<reference evidence="1" key="1">
    <citation type="submission" date="2014-12" db="EMBL/GenBank/DDBJ databases">
        <title>Insight into the proteome of Arion vulgaris.</title>
        <authorList>
            <person name="Aradska J."/>
            <person name="Bulat T."/>
            <person name="Smidak R."/>
            <person name="Sarate P."/>
            <person name="Gangsoo J."/>
            <person name="Sialana F."/>
            <person name="Bilban M."/>
            <person name="Lubec G."/>
        </authorList>
    </citation>
    <scope>NUCLEOTIDE SEQUENCE</scope>
    <source>
        <tissue evidence="1">Skin</tissue>
    </source>
</reference>
<feature type="non-terminal residue" evidence="1">
    <location>
        <position position="61"/>
    </location>
</feature>
<dbReference type="EMBL" id="HACG01007771">
    <property type="protein sequence ID" value="CEK54636.1"/>
    <property type="molecule type" value="Transcribed_RNA"/>
</dbReference>
<proteinExistence type="predicted"/>
<sequence>MHYQLHKVFHCCGPSLVLVKDLKTVSCKEKTKSNYISHGNTCTTDSTIHNVMFQISQFYHE</sequence>
<organism evidence="1">
    <name type="scientific">Arion vulgaris</name>
    <dbReference type="NCBI Taxonomy" id="1028688"/>
    <lineage>
        <taxon>Eukaryota</taxon>
        <taxon>Metazoa</taxon>
        <taxon>Spiralia</taxon>
        <taxon>Lophotrochozoa</taxon>
        <taxon>Mollusca</taxon>
        <taxon>Gastropoda</taxon>
        <taxon>Heterobranchia</taxon>
        <taxon>Euthyneura</taxon>
        <taxon>Panpulmonata</taxon>
        <taxon>Eupulmonata</taxon>
        <taxon>Stylommatophora</taxon>
        <taxon>Helicina</taxon>
        <taxon>Arionoidea</taxon>
        <taxon>Arionidae</taxon>
        <taxon>Arion</taxon>
    </lineage>
</organism>
<protein>
    <submittedName>
        <fullName evidence="1">Uncharacterized protein</fullName>
    </submittedName>
</protein>
<name>A0A0B6YFR2_9EUPU</name>
<dbReference type="AlphaFoldDB" id="A0A0B6YFR2"/>
<evidence type="ECO:0000313" key="1">
    <source>
        <dbReference type="EMBL" id="CEK54636.1"/>
    </source>
</evidence>
<gene>
    <name evidence="1" type="primary">ORF23307</name>
</gene>
<accession>A0A0B6YFR2</accession>